<dbReference type="AlphaFoldDB" id="W4K8V1"/>
<dbReference type="EMBL" id="KI925458">
    <property type="protein sequence ID" value="ETW82267.1"/>
    <property type="molecule type" value="Genomic_DNA"/>
</dbReference>
<dbReference type="HOGENOM" id="CLU_1482164_0_0_1"/>
<reference evidence="2 3" key="1">
    <citation type="journal article" date="2012" name="New Phytol.">
        <title>Insight into trade-off between wood decay and parasitism from the genome of a fungal forest pathogen.</title>
        <authorList>
            <person name="Olson A."/>
            <person name="Aerts A."/>
            <person name="Asiegbu F."/>
            <person name="Belbahri L."/>
            <person name="Bouzid O."/>
            <person name="Broberg A."/>
            <person name="Canback B."/>
            <person name="Coutinho P.M."/>
            <person name="Cullen D."/>
            <person name="Dalman K."/>
            <person name="Deflorio G."/>
            <person name="van Diepen L.T."/>
            <person name="Dunand C."/>
            <person name="Duplessis S."/>
            <person name="Durling M."/>
            <person name="Gonthier P."/>
            <person name="Grimwood J."/>
            <person name="Fossdal C.G."/>
            <person name="Hansson D."/>
            <person name="Henrissat B."/>
            <person name="Hietala A."/>
            <person name="Himmelstrand K."/>
            <person name="Hoffmeister D."/>
            <person name="Hogberg N."/>
            <person name="James T.Y."/>
            <person name="Karlsson M."/>
            <person name="Kohler A."/>
            <person name="Kues U."/>
            <person name="Lee Y.H."/>
            <person name="Lin Y.C."/>
            <person name="Lind M."/>
            <person name="Lindquist E."/>
            <person name="Lombard V."/>
            <person name="Lucas S."/>
            <person name="Lunden K."/>
            <person name="Morin E."/>
            <person name="Murat C."/>
            <person name="Park J."/>
            <person name="Raffaello T."/>
            <person name="Rouze P."/>
            <person name="Salamov A."/>
            <person name="Schmutz J."/>
            <person name="Solheim H."/>
            <person name="Stahlberg J."/>
            <person name="Velez H."/>
            <person name="de Vries R.P."/>
            <person name="Wiebenga A."/>
            <person name="Woodward S."/>
            <person name="Yakovlev I."/>
            <person name="Garbelotto M."/>
            <person name="Martin F."/>
            <person name="Grigoriev I.V."/>
            <person name="Stenlid J."/>
        </authorList>
    </citation>
    <scope>NUCLEOTIDE SEQUENCE [LARGE SCALE GENOMIC DNA]</scope>
    <source>
        <strain evidence="2 3">TC 32-1</strain>
    </source>
</reference>
<dbReference type="InParanoid" id="W4K8V1"/>
<dbReference type="KEGG" id="hir:HETIRDRAFT_101267"/>
<evidence type="ECO:0000313" key="3">
    <source>
        <dbReference type="Proteomes" id="UP000030671"/>
    </source>
</evidence>
<name>W4K8V1_HETIT</name>
<organism evidence="2 3">
    <name type="scientific">Heterobasidion irregulare (strain TC 32-1)</name>
    <dbReference type="NCBI Taxonomy" id="747525"/>
    <lineage>
        <taxon>Eukaryota</taxon>
        <taxon>Fungi</taxon>
        <taxon>Dikarya</taxon>
        <taxon>Basidiomycota</taxon>
        <taxon>Agaricomycotina</taxon>
        <taxon>Agaricomycetes</taxon>
        <taxon>Russulales</taxon>
        <taxon>Bondarzewiaceae</taxon>
        <taxon>Heterobasidion</taxon>
        <taxon>Heterobasidion annosum species complex</taxon>
    </lineage>
</organism>
<gene>
    <name evidence="2" type="ORF">HETIRDRAFT_101267</name>
</gene>
<evidence type="ECO:0000313" key="2">
    <source>
        <dbReference type="EMBL" id="ETW82267.1"/>
    </source>
</evidence>
<feature type="region of interest" description="Disordered" evidence="1">
    <location>
        <begin position="1"/>
        <end position="40"/>
    </location>
</feature>
<dbReference type="RefSeq" id="XP_009546802.1">
    <property type="nucleotide sequence ID" value="XM_009548507.1"/>
</dbReference>
<proteinExistence type="predicted"/>
<keyword evidence="3" id="KW-1185">Reference proteome</keyword>
<evidence type="ECO:0000256" key="1">
    <source>
        <dbReference type="SAM" id="MobiDB-lite"/>
    </source>
</evidence>
<dbReference type="GeneID" id="20665754"/>
<dbReference type="Proteomes" id="UP000030671">
    <property type="component" value="Unassembled WGS sequence"/>
</dbReference>
<accession>W4K8V1</accession>
<sequence>MAGPSAPTHPDINNIATKADSYWDDKYDDDGEGDDDNPRSFCEAAASRHYKLLWMGSTDSPLPKSAVPNSATDTRLSQPIDACAMLSYTVLGYALPHYAVYTTPAPSHHHAPIDRHASSASRAAFTSEHHAPCLAIFTPKHRVQHSHPTRYARAGWGRPGGISLFCLVMPFTKRLPPNRVNA</sequence>
<protein>
    <submittedName>
        <fullName evidence="2">Uncharacterized protein</fullName>
    </submittedName>
</protein>
<feature type="compositionally biased region" description="Acidic residues" evidence="1">
    <location>
        <begin position="26"/>
        <end position="35"/>
    </location>
</feature>